<keyword evidence="4" id="KW-0540">Nuclease</keyword>
<dbReference type="AlphaFoldDB" id="A0A8H6S4W3"/>
<evidence type="ECO:0000256" key="1">
    <source>
        <dbReference type="ARBA" id="ARBA00001947"/>
    </source>
</evidence>
<evidence type="ECO:0000313" key="9">
    <source>
        <dbReference type="EMBL" id="KAF7292388.1"/>
    </source>
</evidence>
<reference evidence="9" key="1">
    <citation type="submission" date="2020-05" db="EMBL/GenBank/DDBJ databases">
        <title>Mycena genomes resolve the evolution of fungal bioluminescence.</title>
        <authorList>
            <person name="Tsai I.J."/>
        </authorList>
    </citation>
    <scope>NUCLEOTIDE SEQUENCE</scope>
    <source>
        <strain evidence="9">110903Hualien_Pintung</strain>
    </source>
</reference>
<evidence type="ECO:0000256" key="8">
    <source>
        <dbReference type="ARBA" id="ARBA00022833"/>
    </source>
</evidence>
<keyword evidence="7" id="KW-0378">Hydrolase</keyword>
<gene>
    <name evidence="9" type="ORF">HMN09_01222900</name>
</gene>
<dbReference type="GO" id="GO:0046872">
    <property type="term" value="F:metal ion binding"/>
    <property type="evidence" value="ECO:0007669"/>
    <property type="project" value="UniProtKB-KW"/>
</dbReference>
<dbReference type="Gene3D" id="3.60.15.10">
    <property type="entry name" value="Ribonuclease Z/Hydroxyacylglutathione hydrolase-like"/>
    <property type="match status" value="1"/>
</dbReference>
<evidence type="ECO:0000256" key="7">
    <source>
        <dbReference type="ARBA" id="ARBA00022801"/>
    </source>
</evidence>
<dbReference type="PANTHER" id="PTHR46018:SF2">
    <property type="entry name" value="ZINC PHOSPHODIESTERASE ELAC PROTEIN 1"/>
    <property type="match status" value="1"/>
</dbReference>
<dbReference type="CDD" id="cd07717">
    <property type="entry name" value="RNaseZ_ZiPD-like_MBL-fold"/>
    <property type="match status" value="1"/>
</dbReference>
<protein>
    <submittedName>
        <fullName evidence="9">Uncharacterized protein</fullName>
    </submittedName>
</protein>
<evidence type="ECO:0000313" key="10">
    <source>
        <dbReference type="Proteomes" id="UP000613580"/>
    </source>
</evidence>
<keyword evidence="3" id="KW-0819">tRNA processing</keyword>
<evidence type="ECO:0000256" key="6">
    <source>
        <dbReference type="ARBA" id="ARBA00022759"/>
    </source>
</evidence>
<evidence type="ECO:0000256" key="2">
    <source>
        <dbReference type="ARBA" id="ARBA00011738"/>
    </source>
</evidence>
<comment type="cofactor">
    <cofactor evidence="1">
        <name>Zn(2+)</name>
        <dbReference type="ChEBI" id="CHEBI:29105"/>
    </cofactor>
</comment>
<accession>A0A8H6S4W3</accession>
<dbReference type="InterPro" id="IPR013471">
    <property type="entry name" value="RNase_Z/BN"/>
</dbReference>
<evidence type="ECO:0000256" key="3">
    <source>
        <dbReference type="ARBA" id="ARBA00022694"/>
    </source>
</evidence>
<dbReference type="Pfam" id="PF23023">
    <property type="entry name" value="Anti-Pycsar_Apyc1"/>
    <property type="match status" value="1"/>
</dbReference>
<dbReference type="OrthoDB" id="527344at2759"/>
<organism evidence="9 10">
    <name type="scientific">Mycena chlorophos</name>
    <name type="common">Agaric fungus</name>
    <name type="synonym">Agaricus chlorophos</name>
    <dbReference type="NCBI Taxonomy" id="658473"/>
    <lineage>
        <taxon>Eukaryota</taxon>
        <taxon>Fungi</taxon>
        <taxon>Dikarya</taxon>
        <taxon>Basidiomycota</taxon>
        <taxon>Agaricomycotina</taxon>
        <taxon>Agaricomycetes</taxon>
        <taxon>Agaricomycetidae</taxon>
        <taxon>Agaricales</taxon>
        <taxon>Marasmiineae</taxon>
        <taxon>Mycenaceae</taxon>
        <taxon>Mycena</taxon>
    </lineage>
</organism>
<evidence type="ECO:0000256" key="4">
    <source>
        <dbReference type="ARBA" id="ARBA00022722"/>
    </source>
</evidence>
<keyword evidence="8" id="KW-0862">Zinc</keyword>
<comment type="subunit">
    <text evidence="2">Homodimer.</text>
</comment>
<dbReference type="PANTHER" id="PTHR46018">
    <property type="entry name" value="ZINC PHOSPHODIESTERASE ELAC PROTEIN 1"/>
    <property type="match status" value="1"/>
</dbReference>
<keyword evidence="6" id="KW-0255">Endonuclease</keyword>
<dbReference type="GO" id="GO:0005634">
    <property type="term" value="C:nucleus"/>
    <property type="evidence" value="ECO:0007669"/>
    <property type="project" value="TreeGrafter"/>
</dbReference>
<dbReference type="GO" id="GO:0042781">
    <property type="term" value="F:3'-tRNA processing endoribonuclease activity"/>
    <property type="evidence" value="ECO:0007669"/>
    <property type="project" value="TreeGrafter"/>
</dbReference>
<keyword evidence="10" id="KW-1185">Reference proteome</keyword>
<dbReference type="HAMAP" id="MF_01818">
    <property type="entry name" value="RNase_Z_BN"/>
    <property type="match status" value="1"/>
</dbReference>
<keyword evidence="5" id="KW-0479">Metal-binding</keyword>
<dbReference type="Proteomes" id="UP000613580">
    <property type="component" value="Unassembled WGS sequence"/>
</dbReference>
<comment type="caution">
    <text evidence="9">The sequence shown here is derived from an EMBL/GenBank/DDBJ whole genome shotgun (WGS) entry which is preliminary data.</text>
</comment>
<evidence type="ECO:0000256" key="5">
    <source>
        <dbReference type="ARBA" id="ARBA00022723"/>
    </source>
</evidence>
<name>A0A8H6S4W3_MYCCL</name>
<proteinExistence type="inferred from homology"/>
<dbReference type="EMBL" id="JACAZE010000022">
    <property type="protein sequence ID" value="KAF7292388.1"/>
    <property type="molecule type" value="Genomic_DNA"/>
</dbReference>
<sequence>MGFIASVQGTLLARPHRHLFTSILPTRFYSHMAKAQPHPFCLTFLGTASAVPSSTRSQSALALRNGTDTWLFDCGEGTQRQIQGSNVKMGRINKIFITHLHGDHIFGLVPLLAGLLNGSGGMVDEDDPREFLNVNKPAVEIYGPLGARAYVRSALAFTQTTLAQAYVVHELRFPDDPKTGDFTNLRKHHSESPSGRNIQQEDGVWKDFLKDGLVSFSAAPILHSIPCVGYVLAEDSLPGKVDPQKYIPELKRTGTPMTAMRDIKEGKRVKLNDGTILEGPSRRPGRKVVILGDTYDPSAIAALGQDADLLIHEATNAHLPGLDPRTKEEDTHELVERRTKSRGHSTPQMAGAFAKRINAKALVLNHFSTKYSGNDDDPPSKAIMDAIRGLAAGVADCEVHCSRDFWTYSVEVPTE</sequence>
<dbReference type="InterPro" id="IPR036866">
    <property type="entry name" value="RibonucZ/Hydroxyglut_hydro"/>
</dbReference>
<dbReference type="SUPFAM" id="SSF56281">
    <property type="entry name" value="Metallo-hydrolase/oxidoreductase"/>
    <property type="match status" value="1"/>
</dbReference>